<dbReference type="Pfam" id="PF03929">
    <property type="entry name" value="PepSY_TM"/>
    <property type="match status" value="1"/>
</dbReference>
<gene>
    <name evidence="2" type="ORF">B5V03_35080</name>
</gene>
<keyword evidence="3" id="KW-1185">Reference proteome</keyword>
<dbReference type="PANTHER" id="PTHR34219:SF3">
    <property type="entry name" value="BLL7967 PROTEIN"/>
    <property type="match status" value="1"/>
</dbReference>
<keyword evidence="1" id="KW-0472">Membrane</keyword>
<feature type="transmembrane region" description="Helical" evidence="1">
    <location>
        <begin position="165"/>
        <end position="189"/>
    </location>
</feature>
<protein>
    <recommendedName>
        <fullName evidence="4">PepSY domain-containing protein</fullName>
    </recommendedName>
</protein>
<dbReference type="PANTHER" id="PTHR34219">
    <property type="entry name" value="IRON-REGULATED INNER MEMBRANE PROTEIN-RELATED"/>
    <property type="match status" value="1"/>
</dbReference>
<feature type="transmembrane region" description="Helical" evidence="1">
    <location>
        <begin position="358"/>
        <end position="380"/>
    </location>
</feature>
<dbReference type="RefSeq" id="WP_129275018.1">
    <property type="nucleotide sequence ID" value="NZ_MZXW01000053.1"/>
</dbReference>
<dbReference type="AlphaFoldDB" id="A0A4Q1UJM8"/>
<reference evidence="2 3" key="1">
    <citation type="submission" date="2017-03" db="EMBL/GenBank/DDBJ databases">
        <authorList>
            <person name="Safronova V.I."/>
            <person name="Sazanova A.L."/>
            <person name="Chirak E.R."/>
        </authorList>
    </citation>
    <scope>NUCLEOTIDE SEQUENCE [LARGE SCALE GENOMIC DNA]</scope>
    <source>
        <strain evidence="2 3">Opo-243</strain>
    </source>
</reference>
<evidence type="ECO:0000256" key="1">
    <source>
        <dbReference type="SAM" id="Phobius"/>
    </source>
</evidence>
<evidence type="ECO:0008006" key="4">
    <source>
        <dbReference type="Google" id="ProtNLM"/>
    </source>
</evidence>
<sequence>MSDQAIFEERVYERKPALRRWLFVHKWSSLICTLFLLLICITGLPLVLRDEIDGLLDDALPYAQVAEGTPNISLDRVVEASRMMYPGETILSVFVDDDEPKIMVFMASSWEAFKANRRALHSIRFDARTGAVLKQTKPFGEDGLTFLQLMLSLHRDLFAGLAGELFLGAMALLFIAAIVSGIAIYGPFMRKLDFGTVRAARSARLKWLDLHNLLGVVTLGWALVVGATGVINELSTPLFALWQQTDVRAMLAPLQGKPMPQASELSSPQAAYDTVKAALPDMTTTSVVYPGSPFGSPFHYVVWTKGKEPLTSRLFSPVLVDARSGALASAVTMPWYLRALELSRPLHFGDYGGMPLKIIWVVLDLVTIFVLGSGLYLWFARSRAAKTPQRSTSALPLSSPGAAE</sequence>
<accession>A0A4Q1UJM8</accession>
<proteinExistence type="predicted"/>
<keyword evidence="1" id="KW-1133">Transmembrane helix</keyword>
<dbReference type="InterPro" id="IPR005625">
    <property type="entry name" value="PepSY-ass_TM"/>
</dbReference>
<comment type="caution">
    <text evidence="2">The sequence shown here is derived from an EMBL/GenBank/DDBJ whole genome shotgun (WGS) entry which is preliminary data.</text>
</comment>
<dbReference type="Proteomes" id="UP000290819">
    <property type="component" value="Unassembled WGS sequence"/>
</dbReference>
<evidence type="ECO:0000313" key="3">
    <source>
        <dbReference type="Proteomes" id="UP000290819"/>
    </source>
</evidence>
<dbReference type="OrthoDB" id="6307929at2"/>
<dbReference type="EMBL" id="MZXW01000053">
    <property type="protein sequence ID" value="RXT35113.1"/>
    <property type="molecule type" value="Genomic_DNA"/>
</dbReference>
<feature type="transmembrane region" description="Helical" evidence="1">
    <location>
        <begin position="210"/>
        <end position="231"/>
    </location>
</feature>
<keyword evidence="1" id="KW-0812">Transmembrane</keyword>
<organism evidence="2 3">
    <name type="scientific">Bradyrhizobium betae</name>
    <dbReference type="NCBI Taxonomy" id="244734"/>
    <lineage>
        <taxon>Bacteria</taxon>
        <taxon>Pseudomonadati</taxon>
        <taxon>Pseudomonadota</taxon>
        <taxon>Alphaproteobacteria</taxon>
        <taxon>Hyphomicrobiales</taxon>
        <taxon>Nitrobacteraceae</taxon>
        <taxon>Bradyrhizobium</taxon>
    </lineage>
</organism>
<name>A0A4Q1UJM8_9BRAD</name>
<feature type="transmembrane region" description="Helical" evidence="1">
    <location>
        <begin position="21"/>
        <end position="48"/>
    </location>
</feature>
<evidence type="ECO:0000313" key="2">
    <source>
        <dbReference type="EMBL" id="RXT35113.1"/>
    </source>
</evidence>